<feature type="compositionally biased region" description="Basic and acidic residues" evidence="1">
    <location>
        <begin position="1"/>
        <end position="11"/>
    </location>
</feature>
<dbReference type="InterPro" id="IPR008889">
    <property type="entry name" value="VQ"/>
</dbReference>
<dbReference type="Pfam" id="PF05678">
    <property type="entry name" value="VQ"/>
    <property type="match status" value="1"/>
</dbReference>
<dbReference type="PANTHER" id="PTHR33143:SF3">
    <property type="entry name" value="VQ MOTIF-CONTAINING PROTEIN 17-RELATED"/>
    <property type="match status" value="1"/>
</dbReference>
<evidence type="ECO:0000313" key="4">
    <source>
        <dbReference type="Proteomes" id="UP001141806"/>
    </source>
</evidence>
<accession>A0A9Q0R145</accession>
<dbReference type="GO" id="GO:0005634">
    <property type="term" value="C:nucleus"/>
    <property type="evidence" value="ECO:0007669"/>
    <property type="project" value="TreeGrafter"/>
</dbReference>
<name>A0A9Q0R145_9MAGN</name>
<dbReference type="Proteomes" id="UP001141806">
    <property type="component" value="Unassembled WGS sequence"/>
</dbReference>
<evidence type="ECO:0000259" key="2">
    <source>
        <dbReference type="Pfam" id="PF05678"/>
    </source>
</evidence>
<dbReference type="InterPro" id="IPR039607">
    <property type="entry name" value="VQ_8/17/18/20/21/25"/>
</dbReference>
<comment type="caution">
    <text evidence="3">The sequence shown here is derived from an EMBL/GenBank/DDBJ whole genome shotgun (WGS) entry which is preliminary data.</text>
</comment>
<dbReference type="PANTHER" id="PTHR33143">
    <property type="entry name" value="F16F4.1 PROTEIN-RELATED"/>
    <property type="match status" value="1"/>
</dbReference>
<dbReference type="EMBL" id="JAMYWD010000002">
    <property type="protein sequence ID" value="KAJ4979152.1"/>
    <property type="molecule type" value="Genomic_DNA"/>
</dbReference>
<evidence type="ECO:0000313" key="3">
    <source>
        <dbReference type="EMBL" id="KAJ4979152.1"/>
    </source>
</evidence>
<gene>
    <name evidence="3" type="ORF">NE237_009932</name>
</gene>
<evidence type="ECO:0000256" key="1">
    <source>
        <dbReference type="SAM" id="MobiDB-lite"/>
    </source>
</evidence>
<proteinExistence type="predicted"/>
<organism evidence="3 4">
    <name type="scientific">Protea cynaroides</name>
    <dbReference type="NCBI Taxonomy" id="273540"/>
    <lineage>
        <taxon>Eukaryota</taxon>
        <taxon>Viridiplantae</taxon>
        <taxon>Streptophyta</taxon>
        <taxon>Embryophyta</taxon>
        <taxon>Tracheophyta</taxon>
        <taxon>Spermatophyta</taxon>
        <taxon>Magnoliopsida</taxon>
        <taxon>Proteales</taxon>
        <taxon>Proteaceae</taxon>
        <taxon>Protea</taxon>
    </lineage>
</organism>
<feature type="domain" description="VQ" evidence="2">
    <location>
        <begin position="40"/>
        <end position="66"/>
    </location>
</feature>
<protein>
    <recommendedName>
        <fullName evidence="2">VQ domain-containing protein</fullName>
    </recommendedName>
</protein>
<reference evidence="3" key="1">
    <citation type="journal article" date="2023" name="Plant J.">
        <title>The genome of the king protea, Protea cynaroides.</title>
        <authorList>
            <person name="Chang J."/>
            <person name="Duong T.A."/>
            <person name="Schoeman C."/>
            <person name="Ma X."/>
            <person name="Roodt D."/>
            <person name="Barker N."/>
            <person name="Li Z."/>
            <person name="Van de Peer Y."/>
            <person name="Mizrachi E."/>
        </authorList>
    </citation>
    <scope>NUCLEOTIDE SEQUENCE</scope>
    <source>
        <tissue evidence="3">Young leaves</tissue>
    </source>
</reference>
<feature type="region of interest" description="Disordered" evidence="1">
    <location>
        <begin position="1"/>
        <end position="21"/>
    </location>
</feature>
<sequence>MKEIMKPHASEHNTSSSALATHRGSHVISKFQPKIRIVHIFAPEIIKTDVANFRELVQRLTGKPTDDIRINKKKTNRVNREDQSLISSLKPTTTRDIQDGFQRIKEEEESEMWGGCVNPMPMRCQ</sequence>
<dbReference type="OrthoDB" id="693437at2759"/>
<dbReference type="AlphaFoldDB" id="A0A9Q0R145"/>
<keyword evidence="4" id="KW-1185">Reference proteome</keyword>